<sequence length="99" mass="11335">MRFAHFIVAILAVTMGATAFEVEAFASQDCEKHDYQNKPRRNPRQTINIWDNTCGTWMHGYKSVRVKTLGGKDQIAHFCWHKELGCTSTCDHYRAVSLS</sequence>
<keyword evidence="3" id="KW-1185">Reference proteome</keyword>
<keyword evidence="1" id="KW-0732">Signal</keyword>
<name>A0A9P9A714_9PEZI</name>
<dbReference type="AlphaFoldDB" id="A0A9P9A714"/>
<protein>
    <submittedName>
        <fullName evidence="2">Uncharacterized protein</fullName>
    </submittedName>
</protein>
<evidence type="ECO:0000313" key="2">
    <source>
        <dbReference type="EMBL" id="KAH6684826.1"/>
    </source>
</evidence>
<gene>
    <name evidence="2" type="ORF">F5X68DRAFT_241798</name>
</gene>
<organism evidence="2 3">
    <name type="scientific">Plectosphaerella plurivora</name>
    <dbReference type="NCBI Taxonomy" id="936078"/>
    <lineage>
        <taxon>Eukaryota</taxon>
        <taxon>Fungi</taxon>
        <taxon>Dikarya</taxon>
        <taxon>Ascomycota</taxon>
        <taxon>Pezizomycotina</taxon>
        <taxon>Sordariomycetes</taxon>
        <taxon>Hypocreomycetidae</taxon>
        <taxon>Glomerellales</taxon>
        <taxon>Plectosphaerellaceae</taxon>
        <taxon>Plectosphaerella</taxon>
    </lineage>
</organism>
<feature type="chain" id="PRO_5040296536" evidence="1">
    <location>
        <begin position="20"/>
        <end position="99"/>
    </location>
</feature>
<accession>A0A9P9A714</accession>
<dbReference type="EMBL" id="JAGSXJ010000016">
    <property type="protein sequence ID" value="KAH6684826.1"/>
    <property type="molecule type" value="Genomic_DNA"/>
</dbReference>
<reference evidence="2" key="1">
    <citation type="journal article" date="2021" name="Nat. Commun.">
        <title>Genetic determinants of endophytism in the Arabidopsis root mycobiome.</title>
        <authorList>
            <person name="Mesny F."/>
            <person name="Miyauchi S."/>
            <person name="Thiergart T."/>
            <person name="Pickel B."/>
            <person name="Atanasova L."/>
            <person name="Karlsson M."/>
            <person name="Huettel B."/>
            <person name="Barry K.W."/>
            <person name="Haridas S."/>
            <person name="Chen C."/>
            <person name="Bauer D."/>
            <person name="Andreopoulos W."/>
            <person name="Pangilinan J."/>
            <person name="LaButti K."/>
            <person name="Riley R."/>
            <person name="Lipzen A."/>
            <person name="Clum A."/>
            <person name="Drula E."/>
            <person name="Henrissat B."/>
            <person name="Kohler A."/>
            <person name="Grigoriev I.V."/>
            <person name="Martin F.M."/>
            <person name="Hacquard S."/>
        </authorList>
    </citation>
    <scope>NUCLEOTIDE SEQUENCE</scope>
    <source>
        <strain evidence="2">MPI-SDFR-AT-0117</strain>
    </source>
</reference>
<dbReference type="Proteomes" id="UP000770015">
    <property type="component" value="Unassembled WGS sequence"/>
</dbReference>
<evidence type="ECO:0000313" key="3">
    <source>
        <dbReference type="Proteomes" id="UP000770015"/>
    </source>
</evidence>
<evidence type="ECO:0000256" key="1">
    <source>
        <dbReference type="SAM" id="SignalP"/>
    </source>
</evidence>
<dbReference type="OrthoDB" id="3598923at2759"/>
<proteinExistence type="predicted"/>
<feature type="signal peptide" evidence="1">
    <location>
        <begin position="1"/>
        <end position="19"/>
    </location>
</feature>
<comment type="caution">
    <text evidence="2">The sequence shown here is derived from an EMBL/GenBank/DDBJ whole genome shotgun (WGS) entry which is preliminary data.</text>
</comment>